<name>A0A1X2GAM0_9FUNG</name>
<evidence type="ECO:0000256" key="9">
    <source>
        <dbReference type="ARBA" id="ARBA00023274"/>
    </source>
</evidence>
<dbReference type="EMBL" id="MCGT01000026">
    <property type="protein sequence ID" value="ORX49399.1"/>
    <property type="molecule type" value="Genomic_DNA"/>
</dbReference>
<dbReference type="PANTHER" id="PTHR10501">
    <property type="entry name" value="U1 SMALL NUCLEAR RIBONUCLEOPROTEIN A/U2 SMALL NUCLEAR RIBONUCLEOPROTEIN B"/>
    <property type="match status" value="1"/>
</dbReference>
<dbReference type="Pfam" id="PF00076">
    <property type="entry name" value="RRM_1"/>
    <property type="match status" value="2"/>
</dbReference>
<gene>
    <name evidence="12" type="ORF">DM01DRAFT_1291197</name>
</gene>
<reference evidence="12 13" key="1">
    <citation type="submission" date="2016-07" db="EMBL/GenBank/DDBJ databases">
        <title>Pervasive Adenine N6-methylation of Active Genes in Fungi.</title>
        <authorList>
            <consortium name="DOE Joint Genome Institute"/>
            <person name="Mondo S.J."/>
            <person name="Dannebaum R.O."/>
            <person name="Kuo R.C."/>
            <person name="Labutti K."/>
            <person name="Haridas S."/>
            <person name="Kuo A."/>
            <person name="Salamov A."/>
            <person name="Ahrendt S.R."/>
            <person name="Lipzen A."/>
            <person name="Sullivan W."/>
            <person name="Andreopoulos W.B."/>
            <person name="Clum A."/>
            <person name="Lindquist E."/>
            <person name="Daum C."/>
            <person name="Ramamoorthy G.K."/>
            <person name="Gryganskyi A."/>
            <person name="Culley D."/>
            <person name="Magnuson J.K."/>
            <person name="James T.Y."/>
            <person name="O'Malley M.A."/>
            <person name="Stajich J.E."/>
            <person name="Spatafora J.W."/>
            <person name="Visel A."/>
            <person name="Grigoriev I.V."/>
        </authorList>
    </citation>
    <scope>NUCLEOTIDE SEQUENCE [LARGE SCALE GENOMIC DNA]</scope>
    <source>
        <strain evidence="12 13">NRRL 3301</strain>
    </source>
</reference>
<keyword evidence="4" id="KW-0747">Spliceosome</keyword>
<dbReference type="GO" id="GO:0005685">
    <property type="term" value="C:U1 snRNP"/>
    <property type="evidence" value="ECO:0007669"/>
    <property type="project" value="EnsemblFungi"/>
</dbReference>
<dbReference type="GO" id="GO:0005681">
    <property type="term" value="C:spliceosomal complex"/>
    <property type="evidence" value="ECO:0007669"/>
    <property type="project" value="UniProtKB-KW"/>
</dbReference>
<evidence type="ECO:0000256" key="7">
    <source>
        <dbReference type="ARBA" id="ARBA00023187"/>
    </source>
</evidence>
<evidence type="ECO:0000256" key="8">
    <source>
        <dbReference type="ARBA" id="ARBA00023242"/>
    </source>
</evidence>
<feature type="domain" description="RRM" evidence="11">
    <location>
        <begin position="32"/>
        <end position="111"/>
    </location>
</feature>
<dbReference type="FunFam" id="3.30.70.330:FF:000029">
    <property type="entry name" value="U2 small nuclear ribonucleoprotein B"/>
    <property type="match status" value="1"/>
</dbReference>
<dbReference type="GO" id="GO:0008380">
    <property type="term" value="P:RNA splicing"/>
    <property type="evidence" value="ECO:0007669"/>
    <property type="project" value="UniProtKB-KW"/>
</dbReference>
<evidence type="ECO:0000313" key="12">
    <source>
        <dbReference type="EMBL" id="ORX49399.1"/>
    </source>
</evidence>
<comment type="subcellular location">
    <subcellularLocation>
        <location evidence="1">Nucleus</location>
    </subcellularLocation>
</comment>
<keyword evidence="8" id="KW-0539">Nucleus</keyword>
<dbReference type="AlphaFoldDB" id="A0A1X2GAM0"/>
<dbReference type="InterPro" id="IPR012677">
    <property type="entry name" value="Nucleotide-bd_a/b_plait_sf"/>
</dbReference>
<evidence type="ECO:0000256" key="3">
    <source>
        <dbReference type="ARBA" id="ARBA00022664"/>
    </source>
</evidence>
<dbReference type="InterPro" id="IPR035979">
    <property type="entry name" value="RBD_domain_sf"/>
</dbReference>
<evidence type="ECO:0000256" key="10">
    <source>
        <dbReference type="PROSITE-ProRule" id="PRU00176"/>
    </source>
</evidence>
<keyword evidence="9" id="KW-0687">Ribonucleoprotein</keyword>
<dbReference type="CDD" id="cd12246">
    <property type="entry name" value="RRM1_U1A_like"/>
    <property type="match status" value="1"/>
</dbReference>
<evidence type="ECO:0000259" key="11">
    <source>
        <dbReference type="PROSITE" id="PS50102"/>
    </source>
</evidence>
<comment type="similarity">
    <text evidence="2">Belongs to the RRM U1 A/B'' family.</text>
</comment>
<comment type="caution">
    <text evidence="12">The sequence shown here is derived from an EMBL/GenBank/DDBJ whole genome shotgun (WGS) entry which is preliminary data.</text>
</comment>
<keyword evidence="13" id="KW-1185">Reference proteome</keyword>
<evidence type="ECO:0000256" key="4">
    <source>
        <dbReference type="ARBA" id="ARBA00022728"/>
    </source>
</evidence>
<feature type="domain" description="RRM" evidence="11">
    <location>
        <begin position="165"/>
        <end position="239"/>
    </location>
</feature>
<dbReference type="PROSITE" id="PS50102">
    <property type="entry name" value="RRM"/>
    <property type="match status" value="2"/>
</dbReference>
<dbReference type="OrthoDB" id="266020at2759"/>
<accession>A0A1X2GAM0</accession>
<evidence type="ECO:0000256" key="6">
    <source>
        <dbReference type="ARBA" id="ARBA00022884"/>
    </source>
</evidence>
<dbReference type="InterPro" id="IPR000504">
    <property type="entry name" value="RRM_dom"/>
</dbReference>
<dbReference type="GO" id="GO:0006397">
    <property type="term" value="P:mRNA processing"/>
    <property type="evidence" value="ECO:0007669"/>
    <property type="project" value="UniProtKB-KW"/>
</dbReference>
<evidence type="ECO:0000256" key="1">
    <source>
        <dbReference type="ARBA" id="ARBA00004123"/>
    </source>
</evidence>
<keyword evidence="6 10" id="KW-0694">RNA-binding</keyword>
<sequence>MAPPPAPIGVGIRGVPVGLPVSKQVLNTTPCRTVYVSNLNEKIKLQEMKDALRDLFKKHGEVLDIVAHANIRLRGQAFVAYPTIEDAEKAIKELQHHVLFNKPMVVQFARNKSDIHAKDDGDFDEHKRKRLEKKGESMEKAALAKHKARTVNAKAVPEEYLPPNNILFIQQLSSTVTQDDLTKLFEKYAGFKEVRTIPVKKDIAFVEYDNDYQASLAKMELSDHVFEDGSKFKLTFARK</sequence>
<dbReference type="SMART" id="SM00360">
    <property type="entry name" value="RRM"/>
    <property type="match status" value="2"/>
</dbReference>
<dbReference type="Proteomes" id="UP000242146">
    <property type="component" value="Unassembled WGS sequence"/>
</dbReference>
<protein>
    <submittedName>
        <fullName evidence="12">RNA-binding domain-containing protein</fullName>
    </submittedName>
</protein>
<keyword evidence="3" id="KW-0507">mRNA processing</keyword>
<proteinExistence type="inferred from homology"/>
<evidence type="ECO:0000256" key="5">
    <source>
        <dbReference type="ARBA" id="ARBA00022737"/>
    </source>
</evidence>
<dbReference type="Gene3D" id="3.30.70.330">
    <property type="match status" value="2"/>
</dbReference>
<dbReference type="STRING" id="101127.A0A1X2GAM0"/>
<keyword evidence="5" id="KW-0677">Repeat</keyword>
<dbReference type="FunFam" id="3.30.70.330:FF:000039">
    <property type="entry name" value="U1 small nuclear ribonucleoprotein A"/>
    <property type="match status" value="1"/>
</dbReference>
<dbReference type="CDD" id="cd12247">
    <property type="entry name" value="RRM2_U1A_like"/>
    <property type="match status" value="1"/>
</dbReference>
<dbReference type="SUPFAM" id="SSF54928">
    <property type="entry name" value="RNA-binding domain, RBD"/>
    <property type="match status" value="2"/>
</dbReference>
<evidence type="ECO:0000256" key="2">
    <source>
        <dbReference type="ARBA" id="ARBA00007243"/>
    </source>
</evidence>
<dbReference type="GO" id="GO:0003723">
    <property type="term" value="F:RNA binding"/>
    <property type="evidence" value="ECO:0007669"/>
    <property type="project" value="UniProtKB-UniRule"/>
</dbReference>
<keyword evidence="7" id="KW-0508">mRNA splicing</keyword>
<evidence type="ECO:0000313" key="13">
    <source>
        <dbReference type="Proteomes" id="UP000242146"/>
    </source>
</evidence>
<organism evidence="12 13">
    <name type="scientific">Hesseltinella vesiculosa</name>
    <dbReference type="NCBI Taxonomy" id="101127"/>
    <lineage>
        <taxon>Eukaryota</taxon>
        <taxon>Fungi</taxon>
        <taxon>Fungi incertae sedis</taxon>
        <taxon>Mucoromycota</taxon>
        <taxon>Mucoromycotina</taxon>
        <taxon>Mucoromycetes</taxon>
        <taxon>Mucorales</taxon>
        <taxon>Cunninghamellaceae</taxon>
        <taxon>Hesseltinella</taxon>
    </lineage>
</organism>